<dbReference type="Pfam" id="PF20737">
    <property type="entry name" value="Glyco_hydro127C"/>
    <property type="match status" value="1"/>
</dbReference>
<dbReference type="InterPro" id="IPR008928">
    <property type="entry name" value="6-hairpin_glycosidase_sf"/>
</dbReference>
<accession>A0ABP9WHS7</accession>
<evidence type="ECO:0000259" key="1">
    <source>
        <dbReference type="Pfam" id="PF07944"/>
    </source>
</evidence>
<sequence>MVRVHDVCAPAAPSAVAARDLTPLPLADVTLDAAHELGAWQSLNRDHTLPHVIERLETSGVLDNLRRIPGESDAPYRGFNFADSDLHKTLEAIAWEAARVPGDQPWEAFTRDATALLARAQREDGYLDSHVQGHPDQEPWRDMRWGHELYVLGHLIQAAIARERATGADDLMDVARRFADLAVTEFGPASTRADGYCGHPEIETALVELFRHTGERAYLRTALAMIDRRGTGALGTGPFESAYHQDHTPVRESREATGHAVRQLYLNAGVADAAAETDDAELIDVLAAQWESAHGAKAYVTGGMGARHKDESFGDPFELPPDRAYAETCASIASFQWDWRMLLATGDGRHADAMERALYNGIASSTSVDGRRFFYSNPLQLRTGHDGTSEYSPSERLDWFACACCPPNLARLVSSLGAYVATGTEIAARLHLYGAGEIRIGATTLTVTTDYPWDGRVDIAVDGPLESLALRIPAWARGATLEVDGRGDDAVAGSDGYARVALGGHAEHAGPRRITLTLPMPVDLLDPHPRVDAVRGCVALRRGPVVFCLEQADLPGGVALEDVRLDPSVAPRVGPAVASLRAGVTLHAQAVVRPAVGLPIATALPRASRTPAPSGMLPGRIALRAIPYARWANRGGGAMRVWIPVDEEGSAT</sequence>
<evidence type="ECO:0000259" key="3">
    <source>
        <dbReference type="Pfam" id="PF20737"/>
    </source>
</evidence>
<protein>
    <submittedName>
        <fullName evidence="4">Non-reducing end beta-L-arabinofuranosidase</fullName>
    </submittedName>
</protein>
<name>A0ABP9WHS7_9MICO</name>
<dbReference type="Proteomes" id="UP001426770">
    <property type="component" value="Unassembled WGS sequence"/>
</dbReference>
<organism evidence="4 5">
    <name type="scientific">Demequina sediminis</name>
    <dbReference type="NCBI Taxonomy" id="1930058"/>
    <lineage>
        <taxon>Bacteria</taxon>
        <taxon>Bacillati</taxon>
        <taxon>Actinomycetota</taxon>
        <taxon>Actinomycetes</taxon>
        <taxon>Micrococcales</taxon>
        <taxon>Demequinaceae</taxon>
        <taxon>Demequina</taxon>
    </lineage>
</organism>
<dbReference type="InterPro" id="IPR049174">
    <property type="entry name" value="Beta-AFase-like"/>
</dbReference>
<dbReference type="InterPro" id="IPR049046">
    <property type="entry name" value="Beta-AFase-like_GH127_middle"/>
</dbReference>
<dbReference type="InterPro" id="IPR012878">
    <property type="entry name" value="Beta-AFase-like_GH127_cat"/>
</dbReference>
<evidence type="ECO:0000313" key="5">
    <source>
        <dbReference type="Proteomes" id="UP001426770"/>
    </source>
</evidence>
<dbReference type="Pfam" id="PF07944">
    <property type="entry name" value="Beta-AFase-like_GH127_cat"/>
    <property type="match status" value="1"/>
</dbReference>
<gene>
    <name evidence="4" type="primary">hypBA1</name>
    <name evidence="4" type="ORF">Lsed01_00748</name>
</gene>
<reference evidence="4 5" key="1">
    <citation type="submission" date="2024-02" db="EMBL/GenBank/DDBJ databases">
        <title>Lysinimicrobium sediminis NBRC 112286.</title>
        <authorList>
            <person name="Ichikawa N."/>
            <person name="Katano-Makiyama Y."/>
            <person name="Hidaka K."/>
        </authorList>
    </citation>
    <scope>NUCLEOTIDE SEQUENCE [LARGE SCALE GENOMIC DNA]</scope>
    <source>
        <strain evidence="4 5">NBRC 112286</strain>
    </source>
</reference>
<dbReference type="SUPFAM" id="SSF48208">
    <property type="entry name" value="Six-hairpin glycosidases"/>
    <property type="match status" value="1"/>
</dbReference>
<dbReference type="RefSeq" id="WP_286214707.1">
    <property type="nucleotide sequence ID" value="NZ_AP027736.1"/>
</dbReference>
<evidence type="ECO:0000313" key="4">
    <source>
        <dbReference type="EMBL" id="GAA5518325.1"/>
    </source>
</evidence>
<comment type="caution">
    <text evidence="4">The sequence shown here is derived from an EMBL/GenBank/DDBJ whole genome shotgun (WGS) entry which is preliminary data.</text>
</comment>
<keyword evidence="5" id="KW-1185">Reference proteome</keyword>
<dbReference type="InterPro" id="IPR049049">
    <property type="entry name" value="Beta-AFase-like_GH127_C"/>
</dbReference>
<evidence type="ECO:0000259" key="2">
    <source>
        <dbReference type="Pfam" id="PF20736"/>
    </source>
</evidence>
<dbReference type="EMBL" id="BAABRR010000003">
    <property type="protein sequence ID" value="GAA5518325.1"/>
    <property type="molecule type" value="Genomic_DNA"/>
</dbReference>
<feature type="domain" description="Non-reducing end beta-L-arabinofuranosidase-like GH127 C-terminal" evidence="3">
    <location>
        <begin position="522"/>
        <end position="644"/>
    </location>
</feature>
<dbReference type="Pfam" id="PF20736">
    <property type="entry name" value="Glyco_hydro127M"/>
    <property type="match status" value="1"/>
</dbReference>
<feature type="domain" description="Non-reducing end beta-L-arabinofuranosidase-like GH127 catalytic" evidence="1">
    <location>
        <begin position="38"/>
        <end position="417"/>
    </location>
</feature>
<dbReference type="PANTHER" id="PTHR43465">
    <property type="entry name" value="DUF1680 DOMAIN PROTEIN (AFU_ORTHOLOGUE AFUA_1G08910)"/>
    <property type="match status" value="1"/>
</dbReference>
<dbReference type="PANTHER" id="PTHR43465:SF2">
    <property type="entry name" value="DUF1680 DOMAIN PROTEIN (AFU_ORTHOLOGUE AFUA_1G08910)"/>
    <property type="match status" value="1"/>
</dbReference>
<feature type="domain" description="Non-reducing end beta-L-arabinofuranosidase-like GH127 middle" evidence="2">
    <location>
        <begin position="430"/>
        <end position="520"/>
    </location>
</feature>
<proteinExistence type="predicted"/>